<dbReference type="PROSITE" id="PS51375">
    <property type="entry name" value="PPR"/>
    <property type="match status" value="2"/>
</dbReference>
<dbReference type="Pfam" id="PF01535">
    <property type="entry name" value="PPR"/>
    <property type="match status" value="1"/>
</dbReference>
<dbReference type="Pfam" id="PF13041">
    <property type="entry name" value="PPR_2"/>
    <property type="match status" value="2"/>
</dbReference>
<dbReference type="eggNOG" id="KOG4197">
    <property type="taxonomic scope" value="Eukaryota"/>
</dbReference>
<evidence type="ECO:0000313" key="3">
    <source>
        <dbReference type="EMBL" id="EFJ29565.1"/>
    </source>
</evidence>
<organism evidence="4">
    <name type="scientific">Selaginella moellendorffii</name>
    <name type="common">Spikemoss</name>
    <dbReference type="NCBI Taxonomy" id="88036"/>
    <lineage>
        <taxon>Eukaryota</taxon>
        <taxon>Viridiplantae</taxon>
        <taxon>Streptophyta</taxon>
        <taxon>Embryophyta</taxon>
        <taxon>Tracheophyta</taxon>
        <taxon>Lycopodiopsida</taxon>
        <taxon>Selaginellales</taxon>
        <taxon>Selaginellaceae</taxon>
        <taxon>Selaginella</taxon>
    </lineage>
</organism>
<dbReference type="Gramene" id="EFJ29565">
    <property type="protein sequence ID" value="EFJ29565"/>
    <property type="gene ID" value="SELMODRAFT_410174"/>
</dbReference>
<evidence type="ECO:0000313" key="4">
    <source>
        <dbReference type="Proteomes" id="UP000001514"/>
    </source>
</evidence>
<dbReference type="GO" id="GO:0009451">
    <property type="term" value="P:RNA modification"/>
    <property type="evidence" value="ECO:0007669"/>
    <property type="project" value="InterPro"/>
</dbReference>
<dbReference type="InParanoid" id="D8RDV9"/>
<dbReference type="AlphaFoldDB" id="D8RDV9"/>
<dbReference type="InterPro" id="IPR011990">
    <property type="entry name" value="TPR-like_helical_dom_sf"/>
</dbReference>
<dbReference type="PANTHER" id="PTHR47926">
    <property type="entry name" value="PENTATRICOPEPTIDE REPEAT-CONTAINING PROTEIN"/>
    <property type="match status" value="1"/>
</dbReference>
<sequence>MTAALARNGRIEDAKLLFDRAPRDQRDAAAWNVMISALLECDLHEEAFGMVQAMDLDGVRPNKVTLVAALEACCGCSSLSRAKTIHSLLRENDHLGDPAVRTAVTNTFGRLGDSSLIQDHPADTHAWNAILSAHSQRGGFQEAVDAFLAMNLEGIAPDSITFMTTLALCGHTGAPDEGWREFVDYNIKRLSLMNL</sequence>
<feature type="repeat" description="PPR" evidence="2">
    <location>
        <begin position="27"/>
        <end position="61"/>
    </location>
</feature>
<keyword evidence="4" id="KW-1185">Reference proteome</keyword>
<dbReference type="HOGENOM" id="CLU_002706_0_0_1"/>
<name>D8RDV9_SELML</name>
<evidence type="ECO:0000256" key="1">
    <source>
        <dbReference type="ARBA" id="ARBA00022737"/>
    </source>
</evidence>
<dbReference type="InterPro" id="IPR046960">
    <property type="entry name" value="PPR_At4g14850-like_plant"/>
</dbReference>
<dbReference type="KEGG" id="smo:SELMODRAFT_410174"/>
<evidence type="ECO:0008006" key="5">
    <source>
        <dbReference type="Google" id="ProtNLM"/>
    </source>
</evidence>
<dbReference type="Gene3D" id="1.25.40.10">
    <property type="entry name" value="Tetratricopeptide repeat domain"/>
    <property type="match status" value="2"/>
</dbReference>
<proteinExistence type="predicted"/>
<evidence type="ECO:0000256" key="2">
    <source>
        <dbReference type="PROSITE-ProRule" id="PRU00708"/>
    </source>
</evidence>
<dbReference type="PANTHER" id="PTHR47926:SF533">
    <property type="entry name" value="DYW DOMAIN-CONTAINING PROTEIN"/>
    <property type="match status" value="1"/>
</dbReference>
<keyword evidence="1" id="KW-0677">Repeat</keyword>
<feature type="repeat" description="PPR" evidence="2">
    <location>
        <begin position="123"/>
        <end position="157"/>
    </location>
</feature>
<dbReference type="EMBL" id="GL377577">
    <property type="protein sequence ID" value="EFJ29565.1"/>
    <property type="molecule type" value="Genomic_DNA"/>
</dbReference>
<dbReference type="GO" id="GO:0003723">
    <property type="term" value="F:RNA binding"/>
    <property type="evidence" value="ECO:0007669"/>
    <property type="project" value="InterPro"/>
</dbReference>
<dbReference type="STRING" id="88036.D8RDV9"/>
<dbReference type="NCBIfam" id="TIGR00756">
    <property type="entry name" value="PPR"/>
    <property type="match status" value="1"/>
</dbReference>
<reference evidence="3 4" key="1">
    <citation type="journal article" date="2011" name="Science">
        <title>The Selaginella genome identifies genetic changes associated with the evolution of vascular plants.</title>
        <authorList>
            <person name="Banks J.A."/>
            <person name="Nishiyama T."/>
            <person name="Hasebe M."/>
            <person name="Bowman J.L."/>
            <person name="Gribskov M."/>
            <person name="dePamphilis C."/>
            <person name="Albert V.A."/>
            <person name="Aono N."/>
            <person name="Aoyama T."/>
            <person name="Ambrose B.A."/>
            <person name="Ashton N.W."/>
            <person name="Axtell M.J."/>
            <person name="Barker E."/>
            <person name="Barker M.S."/>
            <person name="Bennetzen J.L."/>
            <person name="Bonawitz N.D."/>
            <person name="Chapple C."/>
            <person name="Cheng C."/>
            <person name="Correa L.G."/>
            <person name="Dacre M."/>
            <person name="DeBarry J."/>
            <person name="Dreyer I."/>
            <person name="Elias M."/>
            <person name="Engstrom E.M."/>
            <person name="Estelle M."/>
            <person name="Feng L."/>
            <person name="Finet C."/>
            <person name="Floyd S.K."/>
            <person name="Frommer W.B."/>
            <person name="Fujita T."/>
            <person name="Gramzow L."/>
            <person name="Gutensohn M."/>
            <person name="Harholt J."/>
            <person name="Hattori M."/>
            <person name="Heyl A."/>
            <person name="Hirai T."/>
            <person name="Hiwatashi Y."/>
            <person name="Ishikawa M."/>
            <person name="Iwata M."/>
            <person name="Karol K.G."/>
            <person name="Koehler B."/>
            <person name="Kolukisaoglu U."/>
            <person name="Kubo M."/>
            <person name="Kurata T."/>
            <person name="Lalonde S."/>
            <person name="Li K."/>
            <person name="Li Y."/>
            <person name="Litt A."/>
            <person name="Lyons E."/>
            <person name="Manning G."/>
            <person name="Maruyama T."/>
            <person name="Michael T.P."/>
            <person name="Mikami K."/>
            <person name="Miyazaki S."/>
            <person name="Morinaga S."/>
            <person name="Murata T."/>
            <person name="Mueller-Roeber B."/>
            <person name="Nelson D.R."/>
            <person name="Obara M."/>
            <person name="Oguri Y."/>
            <person name="Olmstead R.G."/>
            <person name="Onodera N."/>
            <person name="Petersen B.L."/>
            <person name="Pils B."/>
            <person name="Prigge M."/>
            <person name="Rensing S.A."/>
            <person name="Riano-Pachon D.M."/>
            <person name="Roberts A.W."/>
            <person name="Sato Y."/>
            <person name="Scheller H.V."/>
            <person name="Schulz B."/>
            <person name="Schulz C."/>
            <person name="Shakirov E.V."/>
            <person name="Shibagaki N."/>
            <person name="Shinohara N."/>
            <person name="Shippen D.E."/>
            <person name="Soerensen I."/>
            <person name="Sotooka R."/>
            <person name="Sugimoto N."/>
            <person name="Sugita M."/>
            <person name="Sumikawa N."/>
            <person name="Tanurdzic M."/>
            <person name="Theissen G."/>
            <person name="Ulvskov P."/>
            <person name="Wakazuki S."/>
            <person name="Weng J.K."/>
            <person name="Willats W.W."/>
            <person name="Wipf D."/>
            <person name="Wolf P.G."/>
            <person name="Yang L."/>
            <person name="Zimmer A.D."/>
            <person name="Zhu Q."/>
            <person name="Mitros T."/>
            <person name="Hellsten U."/>
            <person name="Loque D."/>
            <person name="Otillar R."/>
            <person name="Salamov A."/>
            <person name="Schmutz J."/>
            <person name="Shapiro H."/>
            <person name="Lindquist E."/>
            <person name="Lucas S."/>
            <person name="Rokhsar D."/>
            <person name="Grigoriev I.V."/>
        </authorList>
    </citation>
    <scope>NUCLEOTIDE SEQUENCE [LARGE SCALE GENOMIC DNA]</scope>
</reference>
<dbReference type="Proteomes" id="UP000001514">
    <property type="component" value="Unassembled WGS sequence"/>
</dbReference>
<gene>
    <name evidence="3" type="ORF">SELMODRAFT_410174</name>
</gene>
<protein>
    <recommendedName>
        <fullName evidence="5">Pentacotripeptide-repeat region of PRORP domain-containing protein</fullName>
    </recommendedName>
</protein>
<accession>D8RDV9</accession>
<dbReference type="InterPro" id="IPR002885">
    <property type="entry name" value="PPR_rpt"/>
</dbReference>